<evidence type="ECO:0000259" key="4">
    <source>
        <dbReference type="PROSITE" id="PS50927"/>
    </source>
</evidence>
<feature type="domain" description="Apple" evidence="5">
    <location>
        <begin position="310"/>
        <end position="400"/>
    </location>
</feature>
<dbReference type="InterPro" id="IPR003609">
    <property type="entry name" value="Pan_app"/>
</dbReference>
<gene>
    <name evidence="6" type="ORF">CTI12_AA482190</name>
</gene>
<dbReference type="SMART" id="SM00108">
    <property type="entry name" value="B_lectin"/>
    <property type="match status" value="1"/>
</dbReference>
<dbReference type="PANTHER" id="PTHR32444:SF226">
    <property type="entry name" value="BULB-TYPE LECTIN DOMAIN-CONTAINING PROTEIN"/>
    <property type="match status" value="1"/>
</dbReference>
<keyword evidence="6" id="KW-0430">Lectin</keyword>
<dbReference type="Pfam" id="PF08276">
    <property type="entry name" value="PAN_2"/>
    <property type="match status" value="1"/>
</dbReference>
<keyword evidence="7" id="KW-1185">Reference proteome</keyword>
<feature type="domain" description="Bulb-type lectin" evidence="4">
    <location>
        <begin position="27"/>
        <end position="160"/>
    </location>
</feature>
<keyword evidence="3" id="KW-0472">Membrane</keyword>
<evidence type="ECO:0000259" key="5">
    <source>
        <dbReference type="PROSITE" id="PS50948"/>
    </source>
</evidence>
<dbReference type="InterPro" id="IPR036426">
    <property type="entry name" value="Bulb-type_lectin_dom_sf"/>
</dbReference>
<dbReference type="PROSITE" id="PS50927">
    <property type="entry name" value="BULB_LECTIN"/>
    <property type="match status" value="1"/>
</dbReference>
<dbReference type="Gene3D" id="3.30.200.20">
    <property type="entry name" value="Phosphorylase Kinase, domain 1"/>
    <property type="match status" value="1"/>
</dbReference>
<dbReference type="InterPro" id="IPR001480">
    <property type="entry name" value="Bulb-type_lectin_dom"/>
</dbReference>
<accession>A0A2U1LK69</accession>
<feature type="transmembrane region" description="Helical" evidence="3">
    <location>
        <begin position="405"/>
        <end position="425"/>
    </location>
</feature>
<dbReference type="OrthoDB" id="4062651at2759"/>
<dbReference type="CDD" id="cd00028">
    <property type="entry name" value="B_lectin"/>
    <property type="match status" value="1"/>
</dbReference>
<keyword evidence="3" id="KW-0812">Transmembrane</keyword>
<dbReference type="PANTHER" id="PTHR32444">
    <property type="entry name" value="BULB-TYPE LECTIN DOMAIN-CONTAINING PROTEIN"/>
    <property type="match status" value="1"/>
</dbReference>
<keyword evidence="1" id="KW-0732">Signal</keyword>
<dbReference type="InterPro" id="IPR021820">
    <property type="entry name" value="S-locus_recpt_kinase_C"/>
</dbReference>
<keyword evidence="2" id="KW-0325">Glycoprotein</keyword>
<organism evidence="6 7">
    <name type="scientific">Artemisia annua</name>
    <name type="common">Sweet wormwood</name>
    <dbReference type="NCBI Taxonomy" id="35608"/>
    <lineage>
        <taxon>Eukaryota</taxon>
        <taxon>Viridiplantae</taxon>
        <taxon>Streptophyta</taxon>
        <taxon>Embryophyta</taxon>
        <taxon>Tracheophyta</taxon>
        <taxon>Spermatophyta</taxon>
        <taxon>Magnoliopsida</taxon>
        <taxon>eudicotyledons</taxon>
        <taxon>Gunneridae</taxon>
        <taxon>Pentapetalae</taxon>
        <taxon>asterids</taxon>
        <taxon>campanulids</taxon>
        <taxon>Asterales</taxon>
        <taxon>Asteraceae</taxon>
        <taxon>Asteroideae</taxon>
        <taxon>Anthemideae</taxon>
        <taxon>Artemisiinae</taxon>
        <taxon>Artemisia</taxon>
    </lineage>
</organism>
<evidence type="ECO:0000256" key="1">
    <source>
        <dbReference type="ARBA" id="ARBA00022729"/>
    </source>
</evidence>
<reference evidence="6 7" key="1">
    <citation type="journal article" date="2018" name="Mol. Plant">
        <title>The genome of Artemisia annua provides insight into the evolution of Asteraceae family and artemisinin biosynthesis.</title>
        <authorList>
            <person name="Shen Q."/>
            <person name="Zhang L."/>
            <person name="Liao Z."/>
            <person name="Wang S."/>
            <person name="Yan T."/>
            <person name="Shi P."/>
            <person name="Liu M."/>
            <person name="Fu X."/>
            <person name="Pan Q."/>
            <person name="Wang Y."/>
            <person name="Lv Z."/>
            <person name="Lu X."/>
            <person name="Zhang F."/>
            <person name="Jiang W."/>
            <person name="Ma Y."/>
            <person name="Chen M."/>
            <person name="Hao X."/>
            <person name="Li L."/>
            <person name="Tang Y."/>
            <person name="Lv G."/>
            <person name="Zhou Y."/>
            <person name="Sun X."/>
            <person name="Brodelius P.E."/>
            <person name="Rose J.K.C."/>
            <person name="Tang K."/>
        </authorList>
    </citation>
    <scope>NUCLEOTIDE SEQUENCE [LARGE SCALE GENOMIC DNA]</scope>
    <source>
        <strain evidence="7">cv. Huhao1</strain>
        <tissue evidence="6">Leaf</tissue>
    </source>
</reference>
<dbReference type="InterPro" id="IPR011009">
    <property type="entry name" value="Kinase-like_dom_sf"/>
</dbReference>
<sequence>MANTIVYIVLIVALSCYYLSNPCCSETDTLQQGLELKDWDELISSNRVFVLKFFSFYTMVSPYLGIFYKDNDRNNVRDSSLYDLPNKPVWVANRNNPIPDIYGKLVINVHAKLSILSSGGTIYDLFSPSPLRRNASAKLLDNGNLVLQELYSDGSVKQVLWQSFDYPTDTLLPGMKLGINIKTGHRWSLTSWENNQLPASGSFTLTGDLNGTGQLVILKGGNIHWSSGPWRNGGFGSTDTQSFSMDVRVYYTNNETEQSFTYLTKTYDSFPALMMSEAGRLDGSTIESDVFCALRYSLGRSESMFDKLKCRDGYHFNWRKDYHLRKVYHSGFKYTHRSEYDESHNLTLFDCKRICWADCSCTAYSYATKNRTGCRTYGKRIFNPSEVDRDTQYYVFVYREKKKKWFWLIIGVGSLVPLILCYVLYKKLHGTLAMQQIPKFTSMDVGILTKIHLRQEIESQADLHRLCFTNKLGKAKKLKKLFLHKLRRIYNNEEMHGDNNNELHYFTFKSIVSATNNFSSTNKLGEGGFGAVYKAWELWNKGRGLEFMDSILENSCSQTQVTTCIHVGLLCVQDHATDRPTMSEVINMLTNENMHLPEPKRPAFFIERHEAEAARDDNLGNGSVNGQSISILVAR</sequence>
<dbReference type="EMBL" id="PKPP01008961">
    <property type="protein sequence ID" value="PWA49385.1"/>
    <property type="molecule type" value="Genomic_DNA"/>
</dbReference>
<dbReference type="GO" id="GO:0004674">
    <property type="term" value="F:protein serine/threonine kinase activity"/>
    <property type="evidence" value="ECO:0007669"/>
    <property type="project" value="InterPro"/>
</dbReference>
<dbReference type="AlphaFoldDB" id="A0A2U1LK69"/>
<feature type="transmembrane region" description="Helical" evidence="3">
    <location>
        <begin position="49"/>
        <end position="68"/>
    </location>
</feature>
<comment type="caution">
    <text evidence="6">The sequence shown here is derived from an EMBL/GenBank/DDBJ whole genome shotgun (WGS) entry which is preliminary data.</text>
</comment>
<evidence type="ECO:0000313" key="6">
    <source>
        <dbReference type="EMBL" id="PWA49385.1"/>
    </source>
</evidence>
<protein>
    <submittedName>
        <fullName evidence="6">Bulb-type lectin domain-containing protein</fullName>
    </submittedName>
</protein>
<dbReference type="Pfam" id="PF01453">
    <property type="entry name" value="B_lectin"/>
    <property type="match status" value="1"/>
</dbReference>
<name>A0A2U1LK69_ARTAN</name>
<dbReference type="Proteomes" id="UP000245207">
    <property type="component" value="Unassembled WGS sequence"/>
</dbReference>
<dbReference type="Pfam" id="PF11883">
    <property type="entry name" value="DUF3403"/>
    <property type="match status" value="1"/>
</dbReference>
<dbReference type="Gene3D" id="2.90.10.10">
    <property type="entry name" value="Bulb-type lectin domain"/>
    <property type="match status" value="1"/>
</dbReference>
<dbReference type="SUPFAM" id="SSF56112">
    <property type="entry name" value="Protein kinase-like (PK-like)"/>
    <property type="match status" value="1"/>
</dbReference>
<dbReference type="GO" id="GO:0030246">
    <property type="term" value="F:carbohydrate binding"/>
    <property type="evidence" value="ECO:0007669"/>
    <property type="project" value="UniProtKB-KW"/>
</dbReference>
<dbReference type="STRING" id="35608.A0A2U1LK69"/>
<evidence type="ECO:0000256" key="3">
    <source>
        <dbReference type="SAM" id="Phobius"/>
    </source>
</evidence>
<dbReference type="SUPFAM" id="SSF51110">
    <property type="entry name" value="alpha-D-mannose-specific plant lectins"/>
    <property type="match status" value="1"/>
</dbReference>
<keyword evidence="3" id="KW-1133">Transmembrane helix</keyword>
<evidence type="ECO:0000256" key="2">
    <source>
        <dbReference type="ARBA" id="ARBA00023180"/>
    </source>
</evidence>
<proteinExistence type="predicted"/>
<dbReference type="PROSITE" id="PS50948">
    <property type="entry name" value="PAN"/>
    <property type="match status" value="1"/>
</dbReference>
<evidence type="ECO:0000313" key="7">
    <source>
        <dbReference type="Proteomes" id="UP000245207"/>
    </source>
</evidence>